<feature type="chain" id="PRO_5039013385" evidence="3">
    <location>
        <begin position="23"/>
        <end position="274"/>
    </location>
</feature>
<keyword evidence="2" id="KW-0472">Membrane</keyword>
<evidence type="ECO:0000313" key="6">
    <source>
        <dbReference type="Proteomes" id="UP000248924"/>
    </source>
</evidence>
<feature type="compositionally biased region" description="Low complexity" evidence="1">
    <location>
        <begin position="235"/>
        <end position="252"/>
    </location>
</feature>
<keyword evidence="2" id="KW-0812">Transmembrane</keyword>
<dbReference type="Proteomes" id="UP000248924">
    <property type="component" value="Unassembled WGS sequence"/>
</dbReference>
<feature type="transmembrane region" description="Helical" evidence="2">
    <location>
        <begin position="203"/>
        <end position="224"/>
    </location>
</feature>
<evidence type="ECO:0000256" key="2">
    <source>
        <dbReference type="SAM" id="Phobius"/>
    </source>
</evidence>
<accession>A0A2W2DXC9</accession>
<organism evidence="5 6">
    <name type="scientific">Micromonospora craterilacus</name>
    <dbReference type="NCBI Taxonomy" id="1655439"/>
    <lineage>
        <taxon>Bacteria</taxon>
        <taxon>Bacillati</taxon>
        <taxon>Actinomycetota</taxon>
        <taxon>Actinomycetes</taxon>
        <taxon>Micromonosporales</taxon>
        <taxon>Micromonosporaceae</taxon>
        <taxon>Micromonospora</taxon>
    </lineage>
</organism>
<evidence type="ECO:0000259" key="4">
    <source>
        <dbReference type="Pfam" id="PF21946"/>
    </source>
</evidence>
<dbReference type="PROSITE" id="PS51257">
    <property type="entry name" value="PROKAR_LIPOPROTEIN"/>
    <property type="match status" value="1"/>
</dbReference>
<keyword evidence="3" id="KW-0732">Signal</keyword>
<dbReference type="OrthoDB" id="3712375at2"/>
<keyword evidence="6" id="KW-1185">Reference proteome</keyword>
<feature type="signal peptide" evidence="3">
    <location>
        <begin position="1"/>
        <end position="22"/>
    </location>
</feature>
<keyword evidence="2" id="KW-1133">Transmembrane helix</keyword>
<proteinExistence type="predicted"/>
<dbReference type="AlphaFoldDB" id="A0A2W2DXC9"/>
<dbReference type="InterPro" id="IPR053807">
    <property type="entry name" value="LppM"/>
</dbReference>
<feature type="region of interest" description="Disordered" evidence="1">
    <location>
        <begin position="169"/>
        <end position="196"/>
    </location>
</feature>
<feature type="region of interest" description="Disordered" evidence="1">
    <location>
        <begin position="228"/>
        <end position="274"/>
    </location>
</feature>
<evidence type="ECO:0000313" key="5">
    <source>
        <dbReference type="EMBL" id="PZG08909.1"/>
    </source>
</evidence>
<reference evidence="5 6" key="1">
    <citation type="submission" date="2018-01" db="EMBL/GenBank/DDBJ databases">
        <title>Draft genome sequence of Jishengella sp. NA12.</title>
        <authorList>
            <person name="Sahin N."/>
            <person name="Ay H."/>
            <person name="Saygin H."/>
        </authorList>
    </citation>
    <scope>NUCLEOTIDE SEQUENCE [LARGE SCALE GENOMIC DNA]</scope>
    <source>
        <strain evidence="5 6">NA12</strain>
    </source>
</reference>
<name>A0A2W2DXC9_9ACTN</name>
<feature type="domain" description="LppM" evidence="4">
    <location>
        <begin position="20"/>
        <end position="183"/>
    </location>
</feature>
<protein>
    <submittedName>
        <fullName evidence="5">DUF3153 domain-containing protein</fullName>
    </submittedName>
</protein>
<evidence type="ECO:0000256" key="3">
    <source>
        <dbReference type="SAM" id="SignalP"/>
    </source>
</evidence>
<evidence type="ECO:0000256" key="1">
    <source>
        <dbReference type="SAM" id="MobiDB-lite"/>
    </source>
</evidence>
<gene>
    <name evidence="5" type="ORF">C1I95_29585</name>
</gene>
<dbReference type="Pfam" id="PF21946">
    <property type="entry name" value="LppM"/>
    <property type="match status" value="1"/>
</dbReference>
<comment type="caution">
    <text evidence="5">The sequence shown here is derived from an EMBL/GenBank/DDBJ whole genome shotgun (WGS) entry which is preliminary data.</text>
</comment>
<sequence>MLRGAACLVLLAVLSGCMQLNAGLTVNADDTVSGQLLLTAERKVLTLNNRPVEAGFAELRQNIPALPAGPETRYEDATHFGSQINYRNVPLDQFDSESLSIVREGDRYVFTLPLDPKKYGGKVAEQDPQNQARFMLLMSFEITVTFPGRVLDVSAGGQVNDRTVTWRVNPNEQKPAELRAVAEAPPRPSTATDEQDAGGGIPWLLIAAGAVVLLLVAVLVVLLLRRPRAGGDTDPAPGAPTSGGPTTSGVPAPRGPATPGPTPTTGNGGLPGAG</sequence>
<dbReference type="EMBL" id="POTY01000282">
    <property type="protein sequence ID" value="PZG08909.1"/>
    <property type="molecule type" value="Genomic_DNA"/>
</dbReference>
<feature type="compositionally biased region" description="Pro residues" evidence="1">
    <location>
        <begin position="253"/>
        <end position="262"/>
    </location>
</feature>